<dbReference type="FunFam" id="1.25.40.10:FF:000384">
    <property type="entry name" value="Probable pre-mRNA splicing factor prp1"/>
    <property type="match status" value="1"/>
</dbReference>
<dbReference type="AlphaFoldDB" id="A0A0C2YKW1"/>
<dbReference type="InterPro" id="IPR011990">
    <property type="entry name" value="TPR-like_helical_dom_sf"/>
</dbReference>
<keyword evidence="3" id="KW-0677">Repeat</keyword>
<dbReference type="InterPro" id="IPR003107">
    <property type="entry name" value="HAT"/>
</dbReference>
<dbReference type="GO" id="GO:0046540">
    <property type="term" value="C:U4/U6 x U5 tri-snRNP complex"/>
    <property type="evidence" value="ECO:0007669"/>
    <property type="project" value="TreeGrafter"/>
</dbReference>
<evidence type="ECO:0000259" key="7">
    <source>
        <dbReference type="Pfam" id="PF06424"/>
    </source>
</evidence>
<proteinExistence type="predicted"/>
<comment type="subcellular location">
    <subcellularLocation>
        <location evidence="1">Nucleus</location>
    </subcellularLocation>
</comment>
<dbReference type="GO" id="GO:0000244">
    <property type="term" value="P:spliceosomal tri-snRNP complex assembly"/>
    <property type="evidence" value="ECO:0007669"/>
    <property type="project" value="TreeGrafter"/>
</dbReference>
<evidence type="ECO:0000256" key="5">
    <source>
        <dbReference type="ARBA" id="ARBA00023242"/>
    </source>
</evidence>
<evidence type="ECO:0000313" key="9">
    <source>
        <dbReference type="Proteomes" id="UP000053424"/>
    </source>
</evidence>
<dbReference type="Pfam" id="PF06424">
    <property type="entry name" value="PRP1_N"/>
    <property type="match status" value="1"/>
</dbReference>
<keyword evidence="9" id="KW-1185">Reference proteome</keyword>
<evidence type="ECO:0000256" key="3">
    <source>
        <dbReference type="ARBA" id="ARBA00022737"/>
    </source>
</evidence>
<dbReference type="OrthoDB" id="440128at2759"/>
<dbReference type="Proteomes" id="UP000053424">
    <property type="component" value="Unassembled WGS sequence"/>
</dbReference>
<dbReference type="GO" id="GO:0071013">
    <property type="term" value="C:catalytic step 2 spliceosome"/>
    <property type="evidence" value="ECO:0007669"/>
    <property type="project" value="TreeGrafter"/>
</dbReference>
<evidence type="ECO:0000256" key="2">
    <source>
        <dbReference type="ARBA" id="ARBA00022664"/>
    </source>
</evidence>
<accession>A0A0C2YKW1</accession>
<keyword evidence="2" id="KW-0507">mRNA processing</keyword>
<protein>
    <recommendedName>
        <fullName evidence="7">PRP1 splicing factor N-terminal domain-containing protein</fullName>
    </recommendedName>
</protein>
<dbReference type="PANTHER" id="PTHR11246:SF1">
    <property type="entry name" value="PRE-MRNA-PROCESSING FACTOR 6"/>
    <property type="match status" value="1"/>
</dbReference>
<dbReference type="InterPro" id="IPR010491">
    <property type="entry name" value="PRP1_N"/>
</dbReference>
<feature type="domain" description="PRP1 splicing factor N-terminal" evidence="7">
    <location>
        <begin position="16"/>
        <end position="157"/>
    </location>
</feature>
<feature type="non-terminal residue" evidence="8">
    <location>
        <position position="1"/>
    </location>
</feature>
<evidence type="ECO:0000256" key="1">
    <source>
        <dbReference type="ARBA" id="ARBA00004123"/>
    </source>
</evidence>
<dbReference type="FunFam" id="1.25.40.10:FF:000256">
    <property type="entry name" value="Probable pre-mRNA splicing factor prp1"/>
    <property type="match status" value="1"/>
</dbReference>
<dbReference type="Gene3D" id="1.25.40.10">
    <property type="entry name" value="Tetratricopeptide repeat domain"/>
    <property type="match status" value="5"/>
</dbReference>
<dbReference type="SMART" id="SM00386">
    <property type="entry name" value="HAT"/>
    <property type="match status" value="13"/>
</dbReference>
<organism evidence="8 9">
    <name type="scientific">Hebeloma cylindrosporum</name>
    <dbReference type="NCBI Taxonomy" id="76867"/>
    <lineage>
        <taxon>Eukaryota</taxon>
        <taxon>Fungi</taxon>
        <taxon>Dikarya</taxon>
        <taxon>Basidiomycota</taxon>
        <taxon>Agaricomycotina</taxon>
        <taxon>Agaricomycetes</taxon>
        <taxon>Agaricomycetidae</taxon>
        <taxon>Agaricales</taxon>
        <taxon>Agaricineae</taxon>
        <taxon>Hymenogastraceae</taxon>
        <taxon>Hebeloma</taxon>
    </lineage>
</organism>
<dbReference type="STRING" id="686832.A0A0C2YKW1"/>
<evidence type="ECO:0000256" key="4">
    <source>
        <dbReference type="ARBA" id="ARBA00023187"/>
    </source>
</evidence>
<reference evidence="8 9" key="1">
    <citation type="submission" date="2014-04" db="EMBL/GenBank/DDBJ databases">
        <authorList>
            <consortium name="DOE Joint Genome Institute"/>
            <person name="Kuo A."/>
            <person name="Gay G."/>
            <person name="Dore J."/>
            <person name="Kohler A."/>
            <person name="Nagy L.G."/>
            <person name="Floudas D."/>
            <person name="Copeland A."/>
            <person name="Barry K.W."/>
            <person name="Cichocki N."/>
            <person name="Veneault-Fourrey C."/>
            <person name="LaButti K."/>
            <person name="Lindquist E.A."/>
            <person name="Lipzen A."/>
            <person name="Lundell T."/>
            <person name="Morin E."/>
            <person name="Murat C."/>
            <person name="Sun H."/>
            <person name="Tunlid A."/>
            <person name="Henrissat B."/>
            <person name="Grigoriev I.V."/>
            <person name="Hibbett D.S."/>
            <person name="Martin F."/>
            <person name="Nordberg H.P."/>
            <person name="Cantor M.N."/>
            <person name="Hua S.X."/>
        </authorList>
    </citation>
    <scope>NUCLEOTIDE SEQUENCE [LARGE SCALE GENOMIC DNA]</scope>
    <source>
        <strain evidence="9">h7</strain>
    </source>
</reference>
<dbReference type="InterPro" id="IPR045075">
    <property type="entry name" value="Syf1-like"/>
</dbReference>
<evidence type="ECO:0000256" key="6">
    <source>
        <dbReference type="SAM" id="MobiDB-lite"/>
    </source>
</evidence>
<dbReference type="PANTHER" id="PTHR11246">
    <property type="entry name" value="PRE-MRNA SPLICING FACTOR"/>
    <property type="match status" value="1"/>
</dbReference>
<dbReference type="EMBL" id="KN831779">
    <property type="protein sequence ID" value="KIM41647.1"/>
    <property type="molecule type" value="Genomic_DNA"/>
</dbReference>
<dbReference type="Pfam" id="PF13432">
    <property type="entry name" value="TPR_16"/>
    <property type="match status" value="2"/>
</dbReference>
<keyword evidence="4" id="KW-0508">mRNA splicing</keyword>
<dbReference type="SUPFAM" id="SSF48452">
    <property type="entry name" value="TPR-like"/>
    <property type="match status" value="4"/>
</dbReference>
<dbReference type="HOGENOM" id="CLU_007010_0_0_1"/>
<evidence type="ECO:0000313" key="8">
    <source>
        <dbReference type="EMBL" id="KIM41647.1"/>
    </source>
</evidence>
<keyword evidence="5" id="KW-0539">Nucleus</keyword>
<name>A0A0C2YKW1_HEBCY</name>
<sequence>MASGKPNKLAFLSMPAPASYVAGLGRGASGFTTRSDIGPAREGPSAEVIAEAQAKRGEEVEVDPEQFQDPDNEYGLFAGTTYEQDDEEADKIYESVDEAMDSRRRARREAQEQIEMAKHRAERPKIQQQFADLKRGLSAVTDEEWENIPEVGNLTRKKRRREERSYVVPDSVLVGDRSKTEYENALDPRQQQSGGFETPGTLTNFVEIGQARDRILSLKLDQISGTTSSLSTNGTSTSVDPKGYLTSLDSVILKSDAEIGDIKRARMLFDSLVKSNPKHAPGWIAAACLEEHAGRMVAARKIIKQGCEQCPKSEDVWLEAARLHNNDDAKVVLANAVQHVGQSVKIWLAAADLEHDTKAKKRVLRKALEHIPNSVRLWKETVNLESSASDARILLARAVEVIPLSVELWLALARLESTDKAKAVLNKARKAVPTSHEIWIAAARLLEQEASSTSGEKSEEEKAKAHLAIDKTIEAATRELRRHQVLLTREQWLKEAEKCESEGSPRTCEAIVKATVAMDVEEEDRLDTWVGDAESAEARGMMGTARAILAYALKVYPEKRNLWRRAAELEKAHGTRESLDAILSRAVVHCPQAEVLWLMAAKEKWLAGDVPAAREVLERSIVANPESEQIWLAAVKLEAENGEFGVARELLIRARTVADTERIWMKSAVFERQQNQLSTALSTLSTAISKFPKFAKLYMIQGQIHQQQSNNSAARASFAAGIKACPKEPTLWILASRLEEADGKSIRARALLDKARQANPGNDLLWAEAAGVEERSGAGSVQAKATLSRGLQECPTSGLLWSMAIWAEPRASRKTKGVDALRKTKDSPLVVCTVARVLWADRVIERARDWFGRATATDPDLGDIWAWWLKFERQHGTEEQREIVRTKAIAADPHHSPVWQSIAKDVANVGKSTGEILEMVADTLK</sequence>
<feature type="region of interest" description="Disordered" evidence="6">
    <location>
        <begin position="24"/>
        <end position="45"/>
    </location>
</feature>
<reference evidence="9" key="2">
    <citation type="submission" date="2015-01" db="EMBL/GenBank/DDBJ databases">
        <title>Evolutionary Origins and Diversification of the Mycorrhizal Mutualists.</title>
        <authorList>
            <consortium name="DOE Joint Genome Institute"/>
            <consortium name="Mycorrhizal Genomics Consortium"/>
            <person name="Kohler A."/>
            <person name="Kuo A."/>
            <person name="Nagy L.G."/>
            <person name="Floudas D."/>
            <person name="Copeland A."/>
            <person name="Barry K.W."/>
            <person name="Cichocki N."/>
            <person name="Veneault-Fourrey C."/>
            <person name="LaButti K."/>
            <person name="Lindquist E.A."/>
            <person name="Lipzen A."/>
            <person name="Lundell T."/>
            <person name="Morin E."/>
            <person name="Murat C."/>
            <person name="Riley R."/>
            <person name="Ohm R."/>
            <person name="Sun H."/>
            <person name="Tunlid A."/>
            <person name="Henrissat B."/>
            <person name="Grigoriev I.V."/>
            <person name="Hibbett D.S."/>
            <person name="Martin F."/>
        </authorList>
    </citation>
    <scope>NUCLEOTIDE SEQUENCE [LARGE SCALE GENOMIC DNA]</scope>
    <source>
        <strain evidence="9">h7</strain>
    </source>
</reference>
<gene>
    <name evidence="8" type="ORF">M413DRAFT_444905</name>
</gene>